<evidence type="ECO:0000313" key="1">
    <source>
        <dbReference type="EnsemblPlants" id="TuG1812G0400001301.01.T02.cds458607"/>
    </source>
</evidence>
<reference evidence="2" key="1">
    <citation type="journal article" date="2013" name="Nature">
        <title>Draft genome of the wheat A-genome progenitor Triticum urartu.</title>
        <authorList>
            <person name="Ling H.Q."/>
            <person name="Zhao S."/>
            <person name="Liu D."/>
            <person name="Wang J."/>
            <person name="Sun H."/>
            <person name="Zhang C."/>
            <person name="Fan H."/>
            <person name="Li D."/>
            <person name="Dong L."/>
            <person name="Tao Y."/>
            <person name="Gao C."/>
            <person name="Wu H."/>
            <person name="Li Y."/>
            <person name="Cui Y."/>
            <person name="Guo X."/>
            <person name="Zheng S."/>
            <person name="Wang B."/>
            <person name="Yu K."/>
            <person name="Liang Q."/>
            <person name="Yang W."/>
            <person name="Lou X."/>
            <person name="Chen J."/>
            <person name="Feng M."/>
            <person name="Jian J."/>
            <person name="Zhang X."/>
            <person name="Luo G."/>
            <person name="Jiang Y."/>
            <person name="Liu J."/>
            <person name="Wang Z."/>
            <person name="Sha Y."/>
            <person name="Zhang B."/>
            <person name="Wu H."/>
            <person name="Tang D."/>
            <person name="Shen Q."/>
            <person name="Xue P."/>
            <person name="Zou S."/>
            <person name="Wang X."/>
            <person name="Liu X."/>
            <person name="Wang F."/>
            <person name="Yang Y."/>
            <person name="An X."/>
            <person name="Dong Z."/>
            <person name="Zhang K."/>
            <person name="Zhang X."/>
            <person name="Luo M.C."/>
            <person name="Dvorak J."/>
            <person name="Tong Y."/>
            <person name="Wang J."/>
            <person name="Yang H."/>
            <person name="Li Z."/>
            <person name="Wang D."/>
            <person name="Zhang A."/>
            <person name="Wang J."/>
        </authorList>
    </citation>
    <scope>NUCLEOTIDE SEQUENCE</scope>
    <source>
        <strain evidence="2">cv. G1812</strain>
    </source>
</reference>
<name>A0A8R7U508_TRIUA</name>
<reference evidence="1" key="2">
    <citation type="submission" date="2018-03" db="EMBL/GenBank/DDBJ databases">
        <title>The Triticum urartu genome reveals the dynamic nature of wheat genome evolution.</title>
        <authorList>
            <person name="Ling H."/>
            <person name="Ma B."/>
            <person name="Shi X."/>
            <person name="Liu H."/>
            <person name="Dong L."/>
            <person name="Sun H."/>
            <person name="Cao Y."/>
            <person name="Gao Q."/>
            <person name="Zheng S."/>
            <person name="Li Y."/>
            <person name="Yu Y."/>
            <person name="Du H."/>
            <person name="Qi M."/>
            <person name="Li Y."/>
            <person name="Yu H."/>
            <person name="Cui Y."/>
            <person name="Wang N."/>
            <person name="Chen C."/>
            <person name="Wu H."/>
            <person name="Zhao Y."/>
            <person name="Zhang J."/>
            <person name="Li Y."/>
            <person name="Zhou W."/>
            <person name="Zhang B."/>
            <person name="Hu W."/>
            <person name="Eijk M."/>
            <person name="Tang J."/>
            <person name="Witsenboer H."/>
            <person name="Zhao S."/>
            <person name="Li Z."/>
            <person name="Zhang A."/>
            <person name="Wang D."/>
            <person name="Liang C."/>
        </authorList>
    </citation>
    <scope>NUCLEOTIDE SEQUENCE [LARGE SCALE GENOMIC DNA]</scope>
    <source>
        <strain evidence="1">cv. G1812</strain>
    </source>
</reference>
<proteinExistence type="predicted"/>
<organism evidence="1 2">
    <name type="scientific">Triticum urartu</name>
    <name type="common">Red wild einkorn</name>
    <name type="synonym">Crithodium urartu</name>
    <dbReference type="NCBI Taxonomy" id="4572"/>
    <lineage>
        <taxon>Eukaryota</taxon>
        <taxon>Viridiplantae</taxon>
        <taxon>Streptophyta</taxon>
        <taxon>Embryophyta</taxon>
        <taxon>Tracheophyta</taxon>
        <taxon>Spermatophyta</taxon>
        <taxon>Magnoliopsida</taxon>
        <taxon>Liliopsida</taxon>
        <taxon>Poales</taxon>
        <taxon>Poaceae</taxon>
        <taxon>BOP clade</taxon>
        <taxon>Pooideae</taxon>
        <taxon>Triticodae</taxon>
        <taxon>Triticeae</taxon>
        <taxon>Triticinae</taxon>
        <taxon>Triticum</taxon>
    </lineage>
</organism>
<evidence type="ECO:0000313" key="2">
    <source>
        <dbReference type="Proteomes" id="UP000015106"/>
    </source>
</evidence>
<dbReference type="Gramene" id="TuG1812G0400001301.01.T02">
    <property type="protein sequence ID" value="TuG1812G0400001301.01.T02.cds458607"/>
    <property type="gene ID" value="TuG1812G0400001301.01"/>
</dbReference>
<dbReference type="EnsemblPlants" id="TuG1812G0400001301.01.T01">
    <property type="protein sequence ID" value="TuG1812G0400001301.01.T01.cds458608"/>
    <property type="gene ID" value="TuG1812G0400001301.01"/>
</dbReference>
<dbReference type="Gramene" id="TuG1812G0400001301.01.T01">
    <property type="protein sequence ID" value="TuG1812G0400001301.01.T01.cds458608"/>
    <property type="gene ID" value="TuG1812G0400001301.01"/>
</dbReference>
<dbReference type="EnsemblPlants" id="TuG1812G0400001301.01.T02">
    <property type="protein sequence ID" value="TuG1812G0400001301.01.T02.cds458607"/>
    <property type="gene ID" value="TuG1812G0400001301.01"/>
</dbReference>
<reference evidence="1" key="3">
    <citation type="submission" date="2022-06" db="UniProtKB">
        <authorList>
            <consortium name="EnsemblPlants"/>
        </authorList>
    </citation>
    <scope>IDENTIFICATION</scope>
</reference>
<dbReference type="Proteomes" id="UP000015106">
    <property type="component" value="Chromosome 4"/>
</dbReference>
<protein>
    <submittedName>
        <fullName evidence="1">Uncharacterized protein</fullName>
    </submittedName>
</protein>
<sequence length="47" mass="5606">MAFYFLIHLKRPMRFASLQSNMDEELRAAFGQTIPVGNWFSQMPKLW</sequence>
<accession>A0A8R7U508</accession>
<keyword evidence="2" id="KW-1185">Reference proteome</keyword>
<dbReference type="AlphaFoldDB" id="A0A8R7U508"/>